<organism evidence="1 4">
    <name type="scientific">Paracoccus pantotrophus</name>
    <name type="common">Thiosphaera pantotropha</name>
    <dbReference type="NCBI Taxonomy" id="82367"/>
    <lineage>
        <taxon>Bacteria</taxon>
        <taxon>Pseudomonadati</taxon>
        <taxon>Pseudomonadota</taxon>
        <taxon>Alphaproteobacteria</taxon>
        <taxon>Rhodobacterales</taxon>
        <taxon>Paracoccaceae</taxon>
        <taxon>Paracoccus</taxon>
    </lineage>
</organism>
<sequence length="62" mass="7013">MTDEYVTIGWVRRYTKMGRTSIYAGIKAGILPKQVKIGRSSRWLRSEVEAAIAKLAAQRTDN</sequence>
<evidence type="ECO:0000313" key="2">
    <source>
        <dbReference type="EMBL" id="RKS51360.1"/>
    </source>
</evidence>
<evidence type="ECO:0000313" key="1">
    <source>
        <dbReference type="EMBL" id="QFG38137.1"/>
    </source>
</evidence>
<dbReference type="KEGG" id="ppan:ESD82_18985"/>
<dbReference type="Gene3D" id="1.10.238.160">
    <property type="match status" value="1"/>
</dbReference>
<evidence type="ECO:0000313" key="3">
    <source>
        <dbReference type="Proteomes" id="UP000273626"/>
    </source>
</evidence>
<reference evidence="2 3" key="1">
    <citation type="submission" date="2018-10" db="EMBL/GenBank/DDBJ databases">
        <title>Genomic Encyclopedia of Archaeal and Bacterial Type Strains, Phase II (KMG-II): from individual species to whole genera.</title>
        <authorList>
            <person name="Goeker M."/>
        </authorList>
    </citation>
    <scope>NUCLEOTIDE SEQUENCE [LARGE SCALE GENOMIC DNA]</scope>
    <source>
        <strain evidence="3">ATCC 35512 / DSM 2944 / CIP 106514 / LMD 82.5 / NBRC 102493 / NCCB 82005 / GB17</strain>
        <strain evidence="2">DSM 2944</strain>
    </source>
</reference>
<dbReference type="Pfam" id="PF05930">
    <property type="entry name" value="Phage_AlpA"/>
    <property type="match status" value="1"/>
</dbReference>
<evidence type="ECO:0000313" key="4">
    <source>
        <dbReference type="Proteomes" id="UP000326453"/>
    </source>
</evidence>
<dbReference type="EMBL" id="CP044426">
    <property type="protein sequence ID" value="QFG38137.1"/>
    <property type="molecule type" value="Genomic_DNA"/>
</dbReference>
<dbReference type="InterPro" id="IPR010260">
    <property type="entry name" value="AlpA"/>
</dbReference>
<dbReference type="AlphaFoldDB" id="A0AAE6NZF6"/>
<name>A0AAE6NZF6_PARPN</name>
<dbReference type="EMBL" id="RBLI01000001">
    <property type="protein sequence ID" value="RKS51360.1"/>
    <property type="molecule type" value="Genomic_DNA"/>
</dbReference>
<reference evidence="1 4" key="2">
    <citation type="submission" date="2019-01" db="EMBL/GenBank/DDBJ databases">
        <title>Complete Genome Sequence and Annotation of the Paracoccus pantotrophus type strain DSM 2944.</title>
        <authorList>
            <person name="Bockwoldt J.A."/>
            <person name="Zimmermann M."/>
            <person name="Tiso T."/>
            <person name="Blank L.M."/>
        </authorList>
    </citation>
    <scope>NUCLEOTIDE SEQUENCE [LARGE SCALE GENOMIC DNA]</scope>
    <source>
        <strain evidence="1 4">DSM 2944</strain>
    </source>
</reference>
<proteinExistence type="predicted"/>
<dbReference type="RefSeq" id="WP_147427620.1">
    <property type="nucleotide sequence ID" value="NZ_CP044426.1"/>
</dbReference>
<protein>
    <submittedName>
        <fullName evidence="1">AlpA family phage regulatory protein</fullName>
    </submittedName>
    <submittedName>
        <fullName evidence="2">AlpA family transcriptional regulator</fullName>
    </submittedName>
</protein>
<gene>
    <name evidence="2" type="ORF">BDE18_0606</name>
    <name evidence="1" type="ORF">ESD82_18985</name>
</gene>
<dbReference type="Proteomes" id="UP000326453">
    <property type="component" value="Chromosome 1"/>
</dbReference>
<dbReference type="Proteomes" id="UP000273626">
    <property type="component" value="Unassembled WGS sequence"/>
</dbReference>
<accession>A0AAE6NZF6</accession>
<dbReference type="GeneID" id="51372683"/>
<keyword evidence="3" id="KW-1185">Reference proteome</keyword>